<accession>A0A7W5FQS1</accession>
<evidence type="ECO:0000256" key="2">
    <source>
        <dbReference type="ARBA" id="ARBA00006236"/>
    </source>
</evidence>
<protein>
    <recommendedName>
        <fullName evidence="8">Bcr/CflA family efflux transporter</fullName>
    </recommendedName>
</protein>
<dbReference type="InterPro" id="IPR020846">
    <property type="entry name" value="MFS_dom"/>
</dbReference>
<name>A0A7W5FQS1_9BACL</name>
<dbReference type="Proteomes" id="UP000570361">
    <property type="component" value="Unassembled WGS sequence"/>
</dbReference>
<dbReference type="Gene3D" id="1.20.1720.10">
    <property type="entry name" value="Multidrug resistance protein D"/>
    <property type="match status" value="1"/>
</dbReference>
<feature type="transmembrane region" description="Helical" evidence="8">
    <location>
        <begin position="12"/>
        <end position="33"/>
    </location>
</feature>
<dbReference type="InterPro" id="IPR004812">
    <property type="entry name" value="Efflux_drug-R_Bcr/CmlA"/>
</dbReference>
<dbReference type="NCBIfam" id="TIGR00710">
    <property type="entry name" value="efflux_Bcr_CflA"/>
    <property type="match status" value="1"/>
</dbReference>
<reference evidence="10 11" key="1">
    <citation type="submission" date="2020-08" db="EMBL/GenBank/DDBJ databases">
        <title>Genomic Encyclopedia of Type Strains, Phase III (KMG-III): the genomes of soil and plant-associated and newly described type strains.</title>
        <authorList>
            <person name="Whitman W."/>
        </authorList>
    </citation>
    <scope>NUCLEOTIDE SEQUENCE [LARGE SCALE GENOMIC DNA]</scope>
    <source>
        <strain evidence="10 11">CECT 5862</strain>
    </source>
</reference>
<dbReference type="GO" id="GO:1990961">
    <property type="term" value="P:xenobiotic detoxification by transmembrane export across the plasma membrane"/>
    <property type="evidence" value="ECO:0007669"/>
    <property type="project" value="InterPro"/>
</dbReference>
<evidence type="ECO:0000256" key="5">
    <source>
        <dbReference type="ARBA" id="ARBA00022692"/>
    </source>
</evidence>
<dbReference type="PANTHER" id="PTHR23502">
    <property type="entry name" value="MAJOR FACILITATOR SUPERFAMILY"/>
    <property type="match status" value="1"/>
</dbReference>
<comment type="subcellular location">
    <subcellularLocation>
        <location evidence="1 8">Cell membrane</location>
        <topology evidence="1 8">Multi-pass membrane protein</topology>
    </subcellularLocation>
</comment>
<feature type="transmembrane region" description="Helical" evidence="8">
    <location>
        <begin position="78"/>
        <end position="97"/>
    </location>
</feature>
<feature type="domain" description="Major facilitator superfamily (MFS) profile" evidence="9">
    <location>
        <begin position="12"/>
        <end position="398"/>
    </location>
</feature>
<feature type="transmembrane region" description="Helical" evidence="8">
    <location>
        <begin position="309"/>
        <end position="333"/>
    </location>
</feature>
<feature type="transmembrane region" description="Helical" evidence="8">
    <location>
        <begin position="371"/>
        <end position="391"/>
    </location>
</feature>
<evidence type="ECO:0000256" key="4">
    <source>
        <dbReference type="ARBA" id="ARBA00022475"/>
    </source>
</evidence>
<proteinExistence type="inferred from homology"/>
<keyword evidence="3 8" id="KW-0813">Transport</keyword>
<comment type="caution">
    <text evidence="10">The sequence shown here is derived from an EMBL/GenBank/DDBJ whole genome shotgun (WGS) entry which is preliminary data.</text>
</comment>
<dbReference type="PANTHER" id="PTHR23502:SF132">
    <property type="entry name" value="POLYAMINE TRANSPORTER 2-RELATED"/>
    <property type="match status" value="1"/>
</dbReference>
<gene>
    <name evidence="10" type="ORF">FHS18_005854</name>
</gene>
<dbReference type="AlphaFoldDB" id="A0A7W5FQS1"/>
<dbReference type="FunFam" id="1.20.1720.10:FF:000005">
    <property type="entry name" value="Bcr/CflA family efflux transporter"/>
    <property type="match status" value="1"/>
</dbReference>
<dbReference type="GO" id="GO:0005886">
    <property type="term" value="C:plasma membrane"/>
    <property type="evidence" value="ECO:0007669"/>
    <property type="project" value="UniProtKB-SubCell"/>
</dbReference>
<feature type="transmembrane region" description="Helical" evidence="8">
    <location>
        <begin position="216"/>
        <end position="241"/>
    </location>
</feature>
<evidence type="ECO:0000256" key="8">
    <source>
        <dbReference type="RuleBase" id="RU365088"/>
    </source>
</evidence>
<feature type="transmembrane region" description="Helical" evidence="8">
    <location>
        <begin position="103"/>
        <end position="124"/>
    </location>
</feature>
<keyword evidence="7 8" id="KW-0472">Membrane</keyword>
<comment type="caution">
    <text evidence="8">Lacks conserved residue(s) required for the propagation of feature annotation.</text>
</comment>
<evidence type="ECO:0000256" key="3">
    <source>
        <dbReference type="ARBA" id="ARBA00022448"/>
    </source>
</evidence>
<dbReference type="Pfam" id="PF07690">
    <property type="entry name" value="MFS_1"/>
    <property type="match status" value="1"/>
</dbReference>
<evidence type="ECO:0000256" key="6">
    <source>
        <dbReference type="ARBA" id="ARBA00022989"/>
    </source>
</evidence>
<feature type="transmembrane region" description="Helical" evidence="8">
    <location>
        <begin position="282"/>
        <end position="303"/>
    </location>
</feature>
<keyword evidence="11" id="KW-1185">Reference proteome</keyword>
<evidence type="ECO:0000256" key="1">
    <source>
        <dbReference type="ARBA" id="ARBA00004651"/>
    </source>
</evidence>
<feature type="transmembrane region" description="Helical" evidence="8">
    <location>
        <begin position="345"/>
        <end position="365"/>
    </location>
</feature>
<feature type="transmembrane region" description="Helical" evidence="8">
    <location>
        <begin position="247"/>
        <end position="270"/>
    </location>
</feature>
<dbReference type="CDD" id="cd17320">
    <property type="entry name" value="MFS_MdfA_MDR_like"/>
    <property type="match status" value="1"/>
</dbReference>
<organism evidence="10 11">
    <name type="scientific">Paenibacillus phyllosphaerae</name>
    <dbReference type="NCBI Taxonomy" id="274593"/>
    <lineage>
        <taxon>Bacteria</taxon>
        <taxon>Bacillati</taxon>
        <taxon>Bacillota</taxon>
        <taxon>Bacilli</taxon>
        <taxon>Bacillales</taxon>
        <taxon>Paenibacillaceae</taxon>
        <taxon>Paenibacillus</taxon>
    </lineage>
</organism>
<dbReference type="GO" id="GO:0042910">
    <property type="term" value="F:xenobiotic transmembrane transporter activity"/>
    <property type="evidence" value="ECO:0007669"/>
    <property type="project" value="InterPro"/>
</dbReference>
<dbReference type="InterPro" id="IPR005829">
    <property type="entry name" value="Sugar_transporter_CS"/>
</dbReference>
<dbReference type="PROSITE" id="PS00216">
    <property type="entry name" value="SUGAR_TRANSPORT_1"/>
    <property type="match status" value="1"/>
</dbReference>
<sequence length="415" mass="43740">MNDTRNDRPLRLALILAAFSALGPFTVDMYLPALPEIMNDYGTNASTIQVSLTASLLGLGLGQMVMGPLSDSYGRRNPLMIAMVLYILSSIGCAVAPNVETFILLRFIQGGAASAGLVIARAIARDRYSGVEMTKFISLLTMISNVAPLLSPNAGSAVTAYASWSGVFVFLGLLGILLTVITTRGLEESLPPAKRVPSSLGAFMRNYNHLLRDRTFMGYALVNGILFAGIFAFVAATPFIYQNIFGVSPQVFSILFAMNGLAIMIGSQIVKRAAGRLFEPLILRLGLTLSVIATSAILIAVLANGSLATIVGSTFLFAVSIGMIGPVCVTLAMESHGQHAGSASAILGTLQFSLGAVISPLVGIAGEHSALPFGVVIFATSVLAFAAYVLLIRKARTRSGGFKNADTKPYFEQGD</sequence>
<dbReference type="InterPro" id="IPR011701">
    <property type="entry name" value="MFS"/>
</dbReference>
<evidence type="ECO:0000256" key="7">
    <source>
        <dbReference type="ARBA" id="ARBA00023136"/>
    </source>
</evidence>
<feature type="transmembrane region" description="Helical" evidence="8">
    <location>
        <begin position="161"/>
        <end position="181"/>
    </location>
</feature>
<dbReference type="PROSITE" id="PS50850">
    <property type="entry name" value="MFS"/>
    <property type="match status" value="1"/>
</dbReference>
<keyword evidence="5 8" id="KW-0812">Transmembrane</keyword>
<evidence type="ECO:0000313" key="11">
    <source>
        <dbReference type="Proteomes" id="UP000570361"/>
    </source>
</evidence>
<dbReference type="RefSeq" id="WP_183603813.1">
    <property type="nucleotide sequence ID" value="NZ_JACHXK010000021.1"/>
</dbReference>
<dbReference type="SUPFAM" id="SSF103473">
    <property type="entry name" value="MFS general substrate transporter"/>
    <property type="match status" value="1"/>
</dbReference>
<dbReference type="EMBL" id="JACHXK010000021">
    <property type="protein sequence ID" value="MBB3113741.1"/>
    <property type="molecule type" value="Genomic_DNA"/>
</dbReference>
<evidence type="ECO:0000313" key="10">
    <source>
        <dbReference type="EMBL" id="MBB3113741.1"/>
    </source>
</evidence>
<comment type="similarity">
    <text evidence="2 8">Belongs to the major facilitator superfamily. Bcr/CmlA family.</text>
</comment>
<evidence type="ECO:0000259" key="9">
    <source>
        <dbReference type="PROSITE" id="PS50850"/>
    </source>
</evidence>
<keyword evidence="6 8" id="KW-1133">Transmembrane helix</keyword>
<dbReference type="InterPro" id="IPR036259">
    <property type="entry name" value="MFS_trans_sf"/>
</dbReference>
<keyword evidence="4 8" id="KW-1003">Cell membrane</keyword>